<evidence type="ECO:0000313" key="5">
    <source>
        <dbReference type="Proteomes" id="UP000187209"/>
    </source>
</evidence>
<dbReference type="InterPro" id="IPR028133">
    <property type="entry name" value="Dynamitin"/>
</dbReference>
<keyword evidence="5" id="KW-1185">Reference proteome</keyword>
<accession>A0A1R2CBA4</accession>
<dbReference type="GO" id="GO:0007017">
    <property type="term" value="P:microtubule-based process"/>
    <property type="evidence" value="ECO:0007669"/>
    <property type="project" value="InterPro"/>
</dbReference>
<keyword evidence="2" id="KW-0963">Cytoplasm</keyword>
<proteinExistence type="predicted"/>
<dbReference type="GO" id="GO:0005869">
    <property type="term" value="C:dynactin complex"/>
    <property type="evidence" value="ECO:0007669"/>
    <property type="project" value="InterPro"/>
</dbReference>
<dbReference type="Proteomes" id="UP000187209">
    <property type="component" value="Unassembled WGS sequence"/>
</dbReference>
<protein>
    <submittedName>
        <fullName evidence="4">Uncharacterized protein</fullName>
    </submittedName>
</protein>
<comment type="subcellular location">
    <subcellularLocation>
        <location evidence="1">Cytoplasm</location>
    </subcellularLocation>
</comment>
<gene>
    <name evidence="4" type="ORF">SteCoe_12315</name>
</gene>
<organism evidence="4 5">
    <name type="scientific">Stentor coeruleus</name>
    <dbReference type="NCBI Taxonomy" id="5963"/>
    <lineage>
        <taxon>Eukaryota</taxon>
        <taxon>Sar</taxon>
        <taxon>Alveolata</taxon>
        <taxon>Ciliophora</taxon>
        <taxon>Postciliodesmatophora</taxon>
        <taxon>Heterotrichea</taxon>
        <taxon>Heterotrichida</taxon>
        <taxon>Stentoridae</taxon>
        <taxon>Stentor</taxon>
    </lineage>
</organism>
<evidence type="ECO:0000256" key="1">
    <source>
        <dbReference type="ARBA" id="ARBA00004496"/>
    </source>
</evidence>
<dbReference type="GO" id="GO:0005737">
    <property type="term" value="C:cytoplasm"/>
    <property type="evidence" value="ECO:0007669"/>
    <property type="project" value="UniProtKB-SubCell"/>
</dbReference>
<sequence>MEGGIVLETPDVEKIGEEVLIETRPKVISKYNENFIIPAAQSIQEKLEFFKNIYGKKIEKTFSWEKKNLPKNERLKLIEKELEGLTEETEAVAKSSEDYDENIKEIKNLQEKLKKIKINSEKAAMKETKAKLKFPKPVQRKDEGSNKGIKLEVDISNFKEMQRMNDIHNKITELENVIGSWEDPQPVCKSLADFLLKTYFLNENTLEKIKEHARHLSNDLDSMLSNSSLISAAPEVAQLIERLHDETIDHISKGQEIPLIIDKLKIYQTGFLKSFEVSKSLQNFEETTSKISKRIDDSLECLHEIKDGIASNKKSINSNIQTLKKKLI</sequence>
<evidence type="ECO:0000256" key="3">
    <source>
        <dbReference type="SAM" id="Coils"/>
    </source>
</evidence>
<comment type="caution">
    <text evidence="4">The sequence shown here is derived from an EMBL/GenBank/DDBJ whole genome shotgun (WGS) entry which is preliminary data.</text>
</comment>
<dbReference type="Pfam" id="PF04912">
    <property type="entry name" value="Dynamitin"/>
    <property type="match status" value="1"/>
</dbReference>
<evidence type="ECO:0000256" key="2">
    <source>
        <dbReference type="ARBA" id="ARBA00022490"/>
    </source>
</evidence>
<reference evidence="4 5" key="1">
    <citation type="submission" date="2016-11" db="EMBL/GenBank/DDBJ databases">
        <title>The macronuclear genome of Stentor coeruleus: a giant cell with tiny introns.</title>
        <authorList>
            <person name="Slabodnick M."/>
            <person name="Ruby J.G."/>
            <person name="Reiff S.B."/>
            <person name="Swart E.C."/>
            <person name="Gosai S."/>
            <person name="Prabakaran S."/>
            <person name="Witkowska E."/>
            <person name="Larue G.E."/>
            <person name="Fisher S."/>
            <person name="Freeman R.M."/>
            <person name="Gunawardena J."/>
            <person name="Chu W."/>
            <person name="Stover N.A."/>
            <person name="Gregory B.D."/>
            <person name="Nowacki M."/>
            <person name="Derisi J."/>
            <person name="Roy S.W."/>
            <person name="Marshall W.F."/>
            <person name="Sood P."/>
        </authorList>
    </citation>
    <scope>NUCLEOTIDE SEQUENCE [LARGE SCALE GENOMIC DNA]</scope>
    <source>
        <strain evidence="4">WM001</strain>
    </source>
</reference>
<dbReference type="AlphaFoldDB" id="A0A1R2CBA4"/>
<dbReference type="EMBL" id="MPUH01000212">
    <property type="protein sequence ID" value="OMJ86250.1"/>
    <property type="molecule type" value="Genomic_DNA"/>
</dbReference>
<evidence type="ECO:0000313" key="4">
    <source>
        <dbReference type="EMBL" id="OMJ86250.1"/>
    </source>
</evidence>
<feature type="coiled-coil region" evidence="3">
    <location>
        <begin position="75"/>
        <end position="126"/>
    </location>
</feature>
<keyword evidence="3" id="KW-0175">Coiled coil</keyword>
<name>A0A1R2CBA4_9CILI</name>